<dbReference type="Proteomes" id="UP001262410">
    <property type="component" value="Unassembled WGS sequence"/>
</dbReference>
<evidence type="ECO:0000313" key="2">
    <source>
        <dbReference type="EMBL" id="MDR6287613.1"/>
    </source>
</evidence>
<gene>
    <name evidence="2" type="ORF">E9232_000112</name>
</gene>
<accession>A0ABU1JG65</accession>
<name>A0ABU1JG65_9PROT</name>
<evidence type="ECO:0000256" key="1">
    <source>
        <dbReference type="SAM" id="SignalP"/>
    </source>
</evidence>
<feature type="signal peptide" evidence="1">
    <location>
        <begin position="1"/>
        <end position="24"/>
    </location>
</feature>
<organism evidence="2 3">
    <name type="scientific">Inquilinus ginsengisoli</name>
    <dbReference type="NCBI Taxonomy" id="363840"/>
    <lineage>
        <taxon>Bacteria</taxon>
        <taxon>Pseudomonadati</taxon>
        <taxon>Pseudomonadota</taxon>
        <taxon>Alphaproteobacteria</taxon>
        <taxon>Rhodospirillales</taxon>
        <taxon>Rhodospirillaceae</taxon>
        <taxon>Inquilinus</taxon>
    </lineage>
</organism>
<protein>
    <submittedName>
        <fullName evidence="2">Uncharacterized protein</fullName>
    </submittedName>
</protein>
<keyword evidence="3" id="KW-1185">Reference proteome</keyword>
<feature type="chain" id="PRO_5046392315" evidence="1">
    <location>
        <begin position="25"/>
        <end position="141"/>
    </location>
</feature>
<comment type="caution">
    <text evidence="2">The sequence shown here is derived from an EMBL/GenBank/DDBJ whole genome shotgun (WGS) entry which is preliminary data.</text>
</comment>
<reference evidence="2 3" key="1">
    <citation type="submission" date="2023-07" db="EMBL/GenBank/DDBJ databases">
        <title>Sorghum-associated microbial communities from plants grown in Nebraska, USA.</title>
        <authorList>
            <person name="Schachtman D."/>
        </authorList>
    </citation>
    <scope>NUCLEOTIDE SEQUENCE [LARGE SCALE GENOMIC DNA]</scope>
    <source>
        <strain evidence="2 3">584</strain>
    </source>
</reference>
<sequence length="141" mass="14443">MSLRLRMLVAAVLLQPAIFGAALAQTTGNEAVSAGKAAVKALIGNTLVFTTPGDPGDKVALYILADGTGRFTMDGGDAAGRPKSIRWSIREDGALCVVEVGKTRKDGDCAAISVAGDSVTLKPQGDPAIPGKILKGNPRKL</sequence>
<keyword evidence="1" id="KW-0732">Signal</keyword>
<proteinExistence type="predicted"/>
<dbReference type="RefSeq" id="WP_309791454.1">
    <property type="nucleotide sequence ID" value="NZ_JAVDPW010000001.1"/>
</dbReference>
<evidence type="ECO:0000313" key="3">
    <source>
        <dbReference type="Proteomes" id="UP001262410"/>
    </source>
</evidence>
<dbReference type="EMBL" id="JAVDPW010000001">
    <property type="protein sequence ID" value="MDR6287613.1"/>
    <property type="molecule type" value="Genomic_DNA"/>
</dbReference>